<evidence type="ECO:0000313" key="3">
    <source>
        <dbReference type="Proteomes" id="UP000770661"/>
    </source>
</evidence>
<organism evidence="2 3">
    <name type="scientific">Chionoecetes opilio</name>
    <name type="common">Atlantic snow crab</name>
    <name type="synonym">Cancer opilio</name>
    <dbReference type="NCBI Taxonomy" id="41210"/>
    <lineage>
        <taxon>Eukaryota</taxon>
        <taxon>Metazoa</taxon>
        <taxon>Ecdysozoa</taxon>
        <taxon>Arthropoda</taxon>
        <taxon>Crustacea</taxon>
        <taxon>Multicrustacea</taxon>
        <taxon>Malacostraca</taxon>
        <taxon>Eumalacostraca</taxon>
        <taxon>Eucarida</taxon>
        <taxon>Decapoda</taxon>
        <taxon>Pleocyemata</taxon>
        <taxon>Brachyura</taxon>
        <taxon>Eubrachyura</taxon>
        <taxon>Majoidea</taxon>
        <taxon>Majidae</taxon>
        <taxon>Chionoecetes</taxon>
    </lineage>
</organism>
<name>A0A8J5CQT3_CHIOP</name>
<sequence>MSYEIHSCTVFMEDSAARHKAGHDTAGRAAGEPPRVAGLHRQTRVPLTCCADHQLPPCHQSHQLSQRHVVATQYQGNVVFLVSPILHTFCGHFGATSMSTTRLLMCSPSPPPPSLLLSSRQCTQPSVASASQLMPSIHSLCPRLPWQVVDRRVREGVVPVSGEGRTVTGHGTGAPGRCQAVLGVFLITHKNCCLPISPTGVSRGSRRQPPGSPRPRTPGPAAEPRACGRPLSVECLPQDGGRGSRRGEGPPLLHPPPARKFPQPDRQHSGRQPWEGQQVWQDRSSAPLGHAASTGNTYFKKAVTKSKWGKPRPAAAKDTKAPPPKDQKAKSETEAAAGTTGGQKGAKGDGGPSADPKPRVSVSLPDVVNMSHAQHGHTHNGPRCLKLDELNVLDVQDLDACITEVECDPFNLENPGFRSLVRCSAPEKLIHEFETALKDGEELFNYSAMKECQ</sequence>
<protein>
    <submittedName>
        <fullName evidence="2">Uncharacterized protein</fullName>
    </submittedName>
</protein>
<keyword evidence="3" id="KW-1185">Reference proteome</keyword>
<proteinExistence type="predicted"/>
<dbReference type="EMBL" id="JACEEZ010017421">
    <property type="protein sequence ID" value="KAG0717541.1"/>
    <property type="molecule type" value="Genomic_DNA"/>
</dbReference>
<reference evidence="2" key="1">
    <citation type="submission" date="2020-07" db="EMBL/GenBank/DDBJ databases">
        <title>The High-quality genome of the commercially important snow crab, Chionoecetes opilio.</title>
        <authorList>
            <person name="Jeong J.-H."/>
            <person name="Ryu S."/>
        </authorList>
    </citation>
    <scope>NUCLEOTIDE SEQUENCE</scope>
    <source>
        <strain evidence="2">MADBK_172401_WGS</strain>
        <tissue evidence="2">Digestive gland</tissue>
    </source>
</reference>
<gene>
    <name evidence="2" type="ORF">GWK47_054222</name>
</gene>
<dbReference type="Proteomes" id="UP000770661">
    <property type="component" value="Unassembled WGS sequence"/>
</dbReference>
<evidence type="ECO:0000256" key="1">
    <source>
        <dbReference type="SAM" id="MobiDB-lite"/>
    </source>
</evidence>
<feature type="compositionally biased region" description="Basic and acidic residues" evidence="1">
    <location>
        <begin position="315"/>
        <end position="333"/>
    </location>
</feature>
<feature type="compositionally biased region" description="Gly residues" evidence="1">
    <location>
        <begin position="339"/>
        <end position="351"/>
    </location>
</feature>
<comment type="caution">
    <text evidence="2">The sequence shown here is derived from an EMBL/GenBank/DDBJ whole genome shotgun (WGS) entry which is preliminary data.</text>
</comment>
<feature type="region of interest" description="Disordered" evidence="1">
    <location>
        <begin position="197"/>
        <end position="362"/>
    </location>
</feature>
<accession>A0A8J5CQT3</accession>
<dbReference type="AlphaFoldDB" id="A0A8J5CQT3"/>
<evidence type="ECO:0000313" key="2">
    <source>
        <dbReference type="EMBL" id="KAG0717541.1"/>
    </source>
</evidence>